<proteinExistence type="predicted"/>
<feature type="compositionally biased region" description="Polar residues" evidence="1">
    <location>
        <begin position="211"/>
        <end position="221"/>
    </location>
</feature>
<dbReference type="Proteomes" id="UP000095281">
    <property type="component" value="Unplaced"/>
</dbReference>
<reference evidence="3" key="1">
    <citation type="submission" date="2016-11" db="UniProtKB">
        <authorList>
            <consortium name="WormBaseParasite"/>
        </authorList>
    </citation>
    <scope>IDENTIFICATION</scope>
</reference>
<name>A0A1I8B114_MELHA</name>
<keyword evidence="2" id="KW-1185">Reference proteome</keyword>
<accession>A0A1I8B114</accession>
<dbReference type="AlphaFoldDB" id="A0A1I8B114"/>
<feature type="compositionally biased region" description="Low complexity" evidence="1">
    <location>
        <begin position="222"/>
        <end position="267"/>
    </location>
</feature>
<evidence type="ECO:0000313" key="3">
    <source>
        <dbReference type="WBParaSite" id="MhA1_Contig120.frz3.gene21"/>
    </source>
</evidence>
<feature type="compositionally biased region" description="Basic and acidic residues" evidence="1">
    <location>
        <begin position="196"/>
        <end position="206"/>
    </location>
</feature>
<feature type="region of interest" description="Disordered" evidence="1">
    <location>
        <begin position="170"/>
        <end position="280"/>
    </location>
</feature>
<dbReference type="WBParaSite" id="MhA1_Contig120.frz3.gene21">
    <property type="protein sequence ID" value="MhA1_Contig120.frz3.gene21"/>
    <property type="gene ID" value="MhA1_Contig120.frz3.gene21"/>
</dbReference>
<feature type="compositionally biased region" description="Low complexity" evidence="1">
    <location>
        <begin position="112"/>
        <end position="127"/>
    </location>
</feature>
<sequence length="280" mass="31806">MDDQNFEFVVNAVVVFTSDNGTSKSSETPTQLYFYSDLKQIVIVFKKKKIVIPAICIKENRTPQAGLIYHFSFQIPDSNFRQCTIKMTHTDDKQLIHSFLFRNAGVRNNIISNSGSIPSTSTSSTSTATDASLIPSTSTAATTTYIQETENMPTTSAAATAQFHTIFSDDDYDTSLEGPFELSPTPLPAKKPRQQLPKDEKILNKEDSDESAATTSETANIQQQHQNIEQQPQQEKQQPQQQQQDEQQPQQEEQQPQQQQLEEQQPEQQRRKRRRHHVMS</sequence>
<feature type="region of interest" description="Disordered" evidence="1">
    <location>
        <begin position="112"/>
        <end position="134"/>
    </location>
</feature>
<evidence type="ECO:0000313" key="2">
    <source>
        <dbReference type="Proteomes" id="UP000095281"/>
    </source>
</evidence>
<protein>
    <submittedName>
        <fullName evidence="3">Ell-associated factor Eaf</fullName>
    </submittedName>
</protein>
<feature type="compositionally biased region" description="Basic residues" evidence="1">
    <location>
        <begin position="270"/>
        <end position="280"/>
    </location>
</feature>
<evidence type="ECO:0000256" key="1">
    <source>
        <dbReference type="SAM" id="MobiDB-lite"/>
    </source>
</evidence>
<organism evidence="2 3">
    <name type="scientific">Meloidogyne hapla</name>
    <name type="common">Root-knot nematode worm</name>
    <dbReference type="NCBI Taxonomy" id="6305"/>
    <lineage>
        <taxon>Eukaryota</taxon>
        <taxon>Metazoa</taxon>
        <taxon>Ecdysozoa</taxon>
        <taxon>Nematoda</taxon>
        <taxon>Chromadorea</taxon>
        <taxon>Rhabditida</taxon>
        <taxon>Tylenchina</taxon>
        <taxon>Tylenchomorpha</taxon>
        <taxon>Tylenchoidea</taxon>
        <taxon>Meloidogynidae</taxon>
        <taxon>Meloidogyninae</taxon>
        <taxon>Meloidogyne</taxon>
    </lineage>
</organism>